<dbReference type="Proteomes" id="UP000177588">
    <property type="component" value="Unassembled WGS sequence"/>
</dbReference>
<feature type="compositionally biased region" description="Basic and acidic residues" evidence="10">
    <location>
        <begin position="225"/>
        <end position="238"/>
    </location>
</feature>
<dbReference type="HAMAP" id="MF_01325_B">
    <property type="entry name" value="Ribosomal_uL3_B"/>
    <property type="match status" value="1"/>
</dbReference>
<dbReference type="NCBIfam" id="TIGR03625">
    <property type="entry name" value="L3_bact"/>
    <property type="match status" value="1"/>
</dbReference>
<dbReference type="STRING" id="1802597.A2Z24_02770"/>
<evidence type="ECO:0000256" key="6">
    <source>
        <dbReference type="ARBA" id="ARBA00035243"/>
    </source>
</evidence>
<accession>A0A1G1WE90</accession>
<dbReference type="InterPro" id="IPR019927">
    <property type="entry name" value="Ribosomal_uL3_bac/org-type"/>
</dbReference>
<evidence type="ECO:0000313" key="11">
    <source>
        <dbReference type="EMBL" id="OGY26012.1"/>
    </source>
</evidence>
<comment type="function">
    <text evidence="7 9">One of the primary rRNA binding proteins, it binds directly near the 3'-end of the 23S rRNA, where it nucleates assembly of the 50S subunit.</text>
</comment>
<keyword evidence="3 7" id="KW-0694">RNA-binding</keyword>
<dbReference type="InterPro" id="IPR009000">
    <property type="entry name" value="Transl_B-barrel_sf"/>
</dbReference>
<dbReference type="AlphaFoldDB" id="A0A1G1WE90"/>
<dbReference type="Gene3D" id="3.30.160.810">
    <property type="match status" value="1"/>
</dbReference>
<dbReference type="PANTHER" id="PTHR11229:SF16">
    <property type="entry name" value="LARGE RIBOSOMAL SUBUNIT PROTEIN UL3C"/>
    <property type="match status" value="1"/>
</dbReference>
<evidence type="ECO:0000256" key="8">
    <source>
        <dbReference type="RuleBase" id="RU003905"/>
    </source>
</evidence>
<proteinExistence type="inferred from homology"/>
<comment type="caution">
    <text evidence="11">The sequence shown here is derived from an EMBL/GenBank/DDBJ whole genome shotgun (WGS) entry which is preliminary data.</text>
</comment>
<comment type="similarity">
    <text evidence="1 7 8">Belongs to the universal ribosomal protein uL3 family.</text>
</comment>
<dbReference type="InterPro" id="IPR000597">
    <property type="entry name" value="Ribosomal_uL3"/>
</dbReference>
<dbReference type="Gene3D" id="2.40.30.10">
    <property type="entry name" value="Translation factors"/>
    <property type="match status" value="1"/>
</dbReference>
<feature type="compositionally biased region" description="Polar residues" evidence="10">
    <location>
        <begin position="241"/>
        <end position="254"/>
    </location>
</feature>
<evidence type="ECO:0000256" key="2">
    <source>
        <dbReference type="ARBA" id="ARBA00022730"/>
    </source>
</evidence>
<name>A0A1G1WE90_9BACT</name>
<dbReference type="Pfam" id="PF00297">
    <property type="entry name" value="Ribosomal_L3"/>
    <property type="match status" value="1"/>
</dbReference>
<dbReference type="SUPFAM" id="SSF50447">
    <property type="entry name" value="Translation proteins"/>
    <property type="match status" value="1"/>
</dbReference>
<dbReference type="InterPro" id="IPR019926">
    <property type="entry name" value="Ribosomal_uL3_CS"/>
</dbReference>
<keyword evidence="2 7" id="KW-0699">rRNA-binding</keyword>
<sequence>MIKGMIGEKVEMSQVFDRHSRVVPVTKIKVSPAYGMVIKDQKKDGYKAVQIGTGVSKSAKKPQVGAAKKAGLKEVPRLVREVQFEGDLELGKEINLDEVFRKGQLVDITGFSKGKGFAGVVKRWGFAGGPRTHGQSDRERAPGSIGATTTPGRVYKGLKMAGHMGNERITTQGLEIIEVNKEEGEMLVKGSVPGWRGSFLLLQKSKKKKKAYHELEIPETPVVAAKEEEVPEEVKQESVEAPTSGTGQEGQSEGATKVEE</sequence>
<comment type="subunit">
    <text evidence="7 9">Part of the 50S ribosomal subunit. Forms a cluster with proteins L14 and L19.</text>
</comment>
<evidence type="ECO:0000256" key="7">
    <source>
        <dbReference type="HAMAP-Rule" id="MF_01325"/>
    </source>
</evidence>
<organism evidence="11 12">
    <name type="scientific">Candidatus Woykebacteria bacterium RBG_16_44_10</name>
    <dbReference type="NCBI Taxonomy" id="1802597"/>
    <lineage>
        <taxon>Bacteria</taxon>
        <taxon>Candidatus Woykeibacteriota</taxon>
    </lineage>
</organism>
<evidence type="ECO:0000313" key="12">
    <source>
        <dbReference type="Proteomes" id="UP000177588"/>
    </source>
</evidence>
<evidence type="ECO:0000256" key="4">
    <source>
        <dbReference type="ARBA" id="ARBA00022980"/>
    </source>
</evidence>
<evidence type="ECO:0000256" key="1">
    <source>
        <dbReference type="ARBA" id="ARBA00006540"/>
    </source>
</evidence>
<evidence type="ECO:0000256" key="5">
    <source>
        <dbReference type="ARBA" id="ARBA00023274"/>
    </source>
</evidence>
<dbReference type="FunFam" id="2.40.30.10:FF:000004">
    <property type="entry name" value="50S ribosomal protein L3"/>
    <property type="match status" value="1"/>
</dbReference>
<keyword evidence="5 7" id="KW-0687">Ribonucleoprotein</keyword>
<dbReference type="GO" id="GO:0022625">
    <property type="term" value="C:cytosolic large ribosomal subunit"/>
    <property type="evidence" value="ECO:0007669"/>
    <property type="project" value="TreeGrafter"/>
</dbReference>
<keyword evidence="4 7" id="KW-0689">Ribosomal protein</keyword>
<gene>
    <name evidence="7" type="primary">rplC</name>
    <name evidence="11" type="ORF">A2Z24_02770</name>
</gene>
<dbReference type="GO" id="GO:0003735">
    <property type="term" value="F:structural constituent of ribosome"/>
    <property type="evidence" value="ECO:0007669"/>
    <property type="project" value="UniProtKB-UniRule"/>
</dbReference>
<feature type="region of interest" description="Disordered" evidence="10">
    <location>
        <begin position="128"/>
        <end position="152"/>
    </location>
</feature>
<evidence type="ECO:0000256" key="10">
    <source>
        <dbReference type="SAM" id="MobiDB-lite"/>
    </source>
</evidence>
<dbReference type="PANTHER" id="PTHR11229">
    <property type="entry name" value="50S RIBOSOMAL PROTEIN L3"/>
    <property type="match status" value="1"/>
</dbReference>
<reference evidence="11 12" key="1">
    <citation type="journal article" date="2016" name="Nat. Commun.">
        <title>Thousands of microbial genomes shed light on interconnected biogeochemical processes in an aquifer system.</title>
        <authorList>
            <person name="Anantharaman K."/>
            <person name="Brown C.T."/>
            <person name="Hug L.A."/>
            <person name="Sharon I."/>
            <person name="Castelle C.J."/>
            <person name="Probst A.J."/>
            <person name="Thomas B.C."/>
            <person name="Singh A."/>
            <person name="Wilkins M.J."/>
            <person name="Karaoz U."/>
            <person name="Brodie E.L."/>
            <person name="Williams K.H."/>
            <person name="Hubbard S.S."/>
            <person name="Banfield J.F."/>
        </authorList>
    </citation>
    <scope>NUCLEOTIDE SEQUENCE [LARGE SCALE GENOMIC DNA]</scope>
</reference>
<dbReference type="PROSITE" id="PS00474">
    <property type="entry name" value="RIBOSOMAL_L3"/>
    <property type="match status" value="1"/>
</dbReference>
<evidence type="ECO:0000256" key="3">
    <source>
        <dbReference type="ARBA" id="ARBA00022884"/>
    </source>
</evidence>
<feature type="region of interest" description="Disordered" evidence="10">
    <location>
        <begin position="223"/>
        <end position="260"/>
    </location>
</feature>
<evidence type="ECO:0000256" key="9">
    <source>
        <dbReference type="RuleBase" id="RU003906"/>
    </source>
</evidence>
<dbReference type="EMBL" id="MHCT01000017">
    <property type="protein sequence ID" value="OGY26012.1"/>
    <property type="molecule type" value="Genomic_DNA"/>
</dbReference>
<dbReference type="GO" id="GO:0019843">
    <property type="term" value="F:rRNA binding"/>
    <property type="evidence" value="ECO:0007669"/>
    <property type="project" value="UniProtKB-UniRule"/>
</dbReference>
<protein>
    <recommendedName>
        <fullName evidence="6 7">Large ribosomal subunit protein uL3</fullName>
    </recommendedName>
</protein>
<dbReference type="GO" id="GO:0006412">
    <property type="term" value="P:translation"/>
    <property type="evidence" value="ECO:0007669"/>
    <property type="project" value="UniProtKB-UniRule"/>
</dbReference>